<accession>E3FU35</accession>
<dbReference type="HOGENOM" id="CLU_1189332_0_0_7"/>
<dbReference type="Proteomes" id="UP000001351">
    <property type="component" value="Chromosome"/>
</dbReference>
<keyword evidence="2" id="KW-1185">Reference proteome</keyword>
<proteinExistence type="predicted"/>
<dbReference type="STRING" id="378806.STAUR_4395"/>
<protein>
    <submittedName>
        <fullName evidence="1">Uncharacterized protein</fullName>
    </submittedName>
</protein>
<dbReference type="KEGG" id="sur:STAUR_4395"/>
<dbReference type="AlphaFoldDB" id="E3FU35"/>
<dbReference type="RefSeq" id="WP_013376225.1">
    <property type="nucleotide sequence ID" value="NC_014623.1"/>
</dbReference>
<reference evidence="1 2" key="1">
    <citation type="journal article" date="2011" name="Mol. Biol. Evol.">
        <title>Comparative genomic analysis of fruiting body formation in Myxococcales.</title>
        <authorList>
            <person name="Huntley S."/>
            <person name="Hamann N."/>
            <person name="Wegener-Feldbrugge S."/>
            <person name="Treuner-Lange A."/>
            <person name="Kube M."/>
            <person name="Reinhardt R."/>
            <person name="Klages S."/>
            <person name="Muller R."/>
            <person name="Ronning C.M."/>
            <person name="Nierman W.C."/>
            <person name="Sogaard-Andersen L."/>
        </authorList>
    </citation>
    <scope>NUCLEOTIDE SEQUENCE [LARGE SCALE GENOMIC DNA]</scope>
    <source>
        <strain evidence="1 2">DW4/3-1</strain>
    </source>
</reference>
<name>E3FU35_STIAD</name>
<gene>
    <name evidence="1" type="ordered locus">STAUR_4395</name>
</gene>
<sequence length="233" mass="25866">MNPGPAVEGKGAVPSHLAIILDQPAIGPEWKSWLTYELALRGLLLGTDGTVKEDRTLLGFFRFLGVQECEAVLRATRVEVHARECPWAGPMRGALGWEDAGSGEALLNSFIPVLIRRSRGPLIRLEDGVHHEPLRQVTFSLSNLTGKFGFEDGEALLCDSSDYLEYARNEAQAALTRAGLEAQVSITQTAHNPLRIWGDVTRNGKKISETVLQDFSMTLWAFDWSCLRDETFW</sequence>
<dbReference type="EMBL" id="CP002271">
    <property type="protein sequence ID" value="ADO72175.1"/>
    <property type="molecule type" value="Genomic_DNA"/>
</dbReference>
<evidence type="ECO:0000313" key="1">
    <source>
        <dbReference type="EMBL" id="ADO72175.1"/>
    </source>
</evidence>
<organism evidence="1 2">
    <name type="scientific">Stigmatella aurantiaca (strain DW4/3-1)</name>
    <dbReference type="NCBI Taxonomy" id="378806"/>
    <lineage>
        <taxon>Bacteria</taxon>
        <taxon>Pseudomonadati</taxon>
        <taxon>Myxococcota</taxon>
        <taxon>Myxococcia</taxon>
        <taxon>Myxococcales</taxon>
        <taxon>Cystobacterineae</taxon>
        <taxon>Archangiaceae</taxon>
        <taxon>Stigmatella</taxon>
    </lineage>
</organism>
<evidence type="ECO:0000313" key="2">
    <source>
        <dbReference type="Proteomes" id="UP000001351"/>
    </source>
</evidence>